<gene>
    <name evidence="9" type="ORF">FJV41_46065</name>
</gene>
<feature type="signal peptide" evidence="7">
    <location>
        <begin position="1"/>
        <end position="34"/>
    </location>
</feature>
<dbReference type="OrthoDB" id="9778250at2"/>
<evidence type="ECO:0000256" key="3">
    <source>
        <dbReference type="ARBA" id="ARBA00022723"/>
    </source>
</evidence>
<dbReference type="GO" id="GO:0006508">
    <property type="term" value="P:proteolysis"/>
    <property type="evidence" value="ECO:0007669"/>
    <property type="project" value="UniProtKB-KW"/>
</dbReference>
<dbReference type="PANTHER" id="PTHR12147:SF56">
    <property type="entry name" value="AMINOPEPTIDASE YDR415C-RELATED"/>
    <property type="match status" value="1"/>
</dbReference>
<dbReference type="AlphaFoldDB" id="A0A540WJG8"/>
<dbReference type="GO" id="GO:0046872">
    <property type="term" value="F:metal ion binding"/>
    <property type="evidence" value="ECO:0007669"/>
    <property type="project" value="UniProtKB-KW"/>
</dbReference>
<reference evidence="9 10" key="1">
    <citation type="submission" date="2019-06" db="EMBL/GenBank/DDBJ databases">
        <authorList>
            <person name="Livingstone P."/>
            <person name="Whitworth D."/>
        </authorList>
    </citation>
    <scope>NUCLEOTIDE SEQUENCE [LARGE SCALE GENOMIC DNA]</scope>
    <source>
        <strain evidence="9 10">AM401</strain>
    </source>
</reference>
<dbReference type="GO" id="GO:0008235">
    <property type="term" value="F:metalloexopeptidase activity"/>
    <property type="evidence" value="ECO:0007669"/>
    <property type="project" value="InterPro"/>
</dbReference>
<evidence type="ECO:0000256" key="4">
    <source>
        <dbReference type="ARBA" id="ARBA00022729"/>
    </source>
</evidence>
<dbReference type="EMBL" id="VIFM01000381">
    <property type="protein sequence ID" value="TQF09165.1"/>
    <property type="molecule type" value="Genomic_DNA"/>
</dbReference>
<evidence type="ECO:0000256" key="2">
    <source>
        <dbReference type="ARBA" id="ARBA00022670"/>
    </source>
</evidence>
<evidence type="ECO:0000313" key="9">
    <source>
        <dbReference type="EMBL" id="TQF09165.1"/>
    </source>
</evidence>
<dbReference type="Gene3D" id="3.40.630.10">
    <property type="entry name" value="Zn peptidases"/>
    <property type="match status" value="1"/>
</dbReference>
<keyword evidence="6" id="KW-0862">Zinc</keyword>
<evidence type="ECO:0000256" key="7">
    <source>
        <dbReference type="SAM" id="SignalP"/>
    </source>
</evidence>
<name>A0A540WJG8_9BACT</name>
<keyword evidence="10" id="KW-1185">Reference proteome</keyword>
<keyword evidence="3" id="KW-0479">Metal-binding</keyword>
<proteinExistence type="predicted"/>
<keyword evidence="4 7" id="KW-0732">Signal</keyword>
<dbReference type="Proteomes" id="UP000315369">
    <property type="component" value="Unassembled WGS sequence"/>
</dbReference>
<dbReference type="SUPFAM" id="SSF52025">
    <property type="entry name" value="PA domain"/>
    <property type="match status" value="1"/>
</dbReference>
<feature type="domain" description="Peptidase M28" evidence="8">
    <location>
        <begin position="314"/>
        <end position="532"/>
    </location>
</feature>
<accession>A0A540WJG8</accession>
<sequence length="581" mass="62872">MKGCGAPGLRVRARGTMKHVLSLFLALTSVPALAQRVPLSTPAEKAAASSIDPDVLRAHVRFLASDLLEGRGPGTRGDALGQAYIAAQLEALGLKPAGTDGTFFQPFDLVGVTGHPETMSIRAPLGAAELKFHEDFIAVSGVQVPEAKLDASELVFVGYGIQAPEYAWDDFKGMDLRGKTLLILNSDPEDDPRLFGGRTRLWYGRWDYKYEQAAKVGAAGAIILHTTASAGYPWQVVQSSWTGEQFELPATSGPRLQVKAWATEDATRRVLQLAGRELETLRAAAQSRDFQPVPLGVTVSTRFANDVRRRPTANVLAMLPGSDAKLSGEVVLYSAHHDHLGKKEGGKPGEDTIYNGALDNAAGVSAMLAVARAYRAMPQAPRRSILFAAVAAEEQGLLGSQYLSEHPPVPAGRIAANVNIDGANIHGRTRDITVIGLGKSNLDGVITALAKTQNRVVKADQLSDRGFFYRSDQFNFARRGIPAAYFGSGMDFIGRPEGWGRQQREAWEAKHYHQPSDELRPEWDMTGAVEDARLFFLLGAHVARAPELPRWNKGDEFEAARLEALEALKAPRTPPSEGASK</sequence>
<comment type="caution">
    <text evidence="9">The sequence shown here is derived from an EMBL/GenBank/DDBJ whole genome shotgun (WGS) entry which is preliminary data.</text>
</comment>
<evidence type="ECO:0000256" key="5">
    <source>
        <dbReference type="ARBA" id="ARBA00022801"/>
    </source>
</evidence>
<keyword evidence="2" id="KW-0645">Protease</keyword>
<feature type="chain" id="PRO_5021785819" evidence="7">
    <location>
        <begin position="35"/>
        <end position="581"/>
    </location>
</feature>
<keyword evidence="1" id="KW-0031">Aminopeptidase</keyword>
<evidence type="ECO:0000259" key="8">
    <source>
        <dbReference type="Pfam" id="PF04389"/>
    </source>
</evidence>
<dbReference type="InterPro" id="IPR007484">
    <property type="entry name" value="Peptidase_M28"/>
</dbReference>
<evidence type="ECO:0000313" key="10">
    <source>
        <dbReference type="Proteomes" id="UP000315369"/>
    </source>
</evidence>
<dbReference type="SUPFAM" id="SSF53187">
    <property type="entry name" value="Zn-dependent exopeptidases"/>
    <property type="match status" value="1"/>
</dbReference>
<organism evidence="9 10">
    <name type="scientific">Myxococcus llanfairpwllgwyngyllgogerychwyrndrobwllllantysiliogogogochensis</name>
    <dbReference type="NCBI Taxonomy" id="2590453"/>
    <lineage>
        <taxon>Bacteria</taxon>
        <taxon>Pseudomonadati</taxon>
        <taxon>Myxococcota</taxon>
        <taxon>Myxococcia</taxon>
        <taxon>Myxococcales</taxon>
        <taxon>Cystobacterineae</taxon>
        <taxon>Myxococcaceae</taxon>
        <taxon>Myxococcus</taxon>
    </lineage>
</organism>
<dbReference type="GO" id="GO:0004177">
    <property type="term" value="F:aminopeptidase activity"/>
    <property type="evidence" value="ECO:0007669"/>
    <property type="project" value="UniProtKB-KW"/>
</dbReference>
<dbReference type="InterPro" id="IPR046450">
    <property type="entry name" value="PA_dom_sf"/>
</dbReference>
<dbReference type="PANTHER" id="PTHR12147">
    <property type="entry name" value="METALLOPEPTIDASE M28 FAMILY MEMBER"/>
    <property type="match status" value="1"/>
</dbReference>
<evidence type="ECO:0000256" key="6">
    <source>
        <dbReference type="ARBA" id="ARBA00022833"/>
    </source>
</evidence>
<dbReference type="Gene3D" id="3.50.30.30">
    <property type="match status" value="1"/>
</dbReference>
<evidence type="ECO:0000256" key="1">
    <source>
        <dbReference type="ARBA" id="ARBA00022438"/>
    </source>
</evidence>
<protein>
    <submittedName>
        <fullName evidence="9">M28 family peptidase</fullName>
    </submittedName>
</protein>
<dbReference type="InterPro" id="IPR045175">
    <property type="entry name" value="M28_fam"/>
</dbReference>
<keyword evidence="5" id="KW-0378">Hydrolase</keyword>
<dbReference type="Pfam" id="PF04389">
    <property type="entry name" value="Peptidase_M28"/>
    <property type="match status" value="1"/>
</dbReference>